<evidence type="ECO:0000256" key="7">
    <source>
        <dbReference type="PIRSR" id="PIRSR618044-1"/>
    </source>
</evidence>
<evidence type="ECO:0000313" key="13">
    <source>
        <dbReference type="EMBL" id="PZW48665.1"/>
    </source>
</evidence>
<evidence type="ECO:0000256" key="5">
    <source>
        <dbReference type="ARBA" id="ARBA00022984"/>
    </source>
</evidence>
<keyword evidence="6" id="KW-0961">Cell wall biogenesis/degradation</keyword>
<feature type="active site" description="Acyl-ester intermediate" evidence="7">
    <location>
        <position position="62"/>
    </location>
</feature>
<feature type="active site" evidence="7">
    <location>
        <position position="122"/>
    </location>
</feature>
<dbReference type="InterPro" id="IPR018044">
    <property type="entry name" value="Peptidase_S11"/>
</dbReference>
<dbReference type="Proteomes" id="UP000249688">
    <property type="component" value="Unassembled WGS sequence"/>
</dbReference>
<feature type="region of interest" description="Disordered" evidence="10">
    <location>
        <begin position="310"/>
        <end position="404"/>
    </location>
</feature>
<keyword evidence="3" id="KW-0378">Hydrolase</keyword>
<evidence type="ECO:0000256" key="2">
    <source>
        <dbReference type="ARBA" id="ARBA00022729"/>
    </source>
</evidence>
<dbReference type="GO" id="GO:0071555">
    <property type="term" value="P:cell wall organization"/>
    <property type="evidence" value="ECO:0007669"/>
    <property type="project" value="UniProtKB-KW"/>
</dbReference>
<comment type="similarity">
    <text evidence="1 9">Belongs to the peptidase S11 family.</text>
</comment>
<dbReference type="Pfam" id="PF00768">
    <property type="entry name" value="Peptidase_S11"/>
    <property type="match status" value="1"/>
</dbReference>
<keyword evidence="14" id="KW-1185">Reference proteome</keyword>
<dbReference type="AlphaFoldDB" id="A0A2W7KKJ9"/>
<accession>A0A2W7KKJ9</accession>
<feature type="domain" description="Peptidase S11 D-alanyl-D-alanine carboxypeptidase A N-terminal" evidence="12">
    <location>
        <begin position="40"/>
        <end position="254"/>
    </location>
</feature>
<dbReference type="PRINTS" id="PR00725">
    <property type="entry name" value="DADACBPTASE1"/>
</dbReference>
<dbReference type="SUPFAM" id="SSF56601">
    <property type="entry name" value="beta-lactamase/transpeptidase-like"/>
    <property type="match status" value="1"/>
</dbReference>
<comment type="caution">
    <text evidence="13">The sequence shown here is derived from an EMBL/GenBank/DDBJ whole genome shotgun (WGS) entry which is preliminary data.</text>
</comment>
<protein>
    <submittedName>
        <fullName evidence="13">D-alanyl-D-alanine carboxypeptidase</fullName>
    </submittedName>
</protein>
<evidence type="ECO:0000256" key="1">
    <source>
        <dbReference type="ARBA" id="ARBA00007164"/>
    </source>
</evidence>
<keyword evidence="5" id="KW-0573">Peptidoglycan synthesis</keyword>
<dbReference type="InterPro" id="IPR012338">
    <property type="entry name" value="Beta-lactam/transpept-like"/>
</dbReference>
<feature type="active site" description="Proton acceptor" evidence="7">
    <location>
        <position position="65"/>
    </location>
</feature>
<dbReference type="EMBL" id="QKYU01000004">
    <property type="protein sequence ID" value="PZW48665.1"/>
    <property type="molecule type" value="Genomic_DNA"/>
</dbReference>
<sequence length="404" mass="43031">MNLPRIATLLGRLAFAGLAFSLFASRAQAQIGSDRYSGFVQNLRSGEVLVAINADETRHPASLTKMMTLYMVFEAVREGRLRLDQHIAMTEDAAAMPPSKLGLPPGTTLTVEQGILSLVTKSANDVAALFGETLSGSEARFAQAMTLRARALGMAHTTFRNASGLPDLDQVTTARDMALLGRRLFTDFPQHYHYFSTVRTRVAGVQLRSHNRMLDSYEGADGIKTGYISASGFNIVTSAQRDGVRLIGAVFGGSSWFERDQHMAALLDQGFIRSGVAIAVTAPVATRSTAIVSRASAASVPARMTNRSATAAARAAASRPAASRGSTTRQAAARATRSARPAQAARQPQAARPSRSASRPVAAPPVIPARSVAPRPPARTHAPSALTRQVLQPPVPREPRNTRG</sequence>
<feature type="compositionally biased region" description="Low complexity" evidence="10">
    <location>
        <begin position="310"/>
        <end position="361"/>
    </location>
</feature>
<dbReference type="GO" id="GO:0008360">
    <property type="term" value="P:regulation of cell shape"/>
    <property type="evidence" value="ECO:0007669"/>
    <property type="project" value="UniProtKB-KW"/>
</dbReference>
<evidence type="ECO:0000256" key="6">
    <source>
        <dbReference type="ARBA" id="ARBA00023316"/>
    </source>
</evidence>
<reference evidence="13 14" key="1">
    <citation type="submission" date="2018-06" db="EMBL/GenBank/DDBJ databases">
        <title>Genomic Encyclopedia of Archaeal and Bacterial Type Strains, Phase II (KMG-II): from individual species to whole genera.</title>
        <authorList>
            <person name="Goeker M."/>
        </authorList>
    </citation>
    <scope>NUCLEOTIDE SEQUENCE [LARGE SCALE GENOMIC DNA]</scope>
    <source>
        <strain evidence="13 14">DSM 24525</strain>
    </source>
</reference>
<evidence type="ECO:0000256" key="9">
    <source>
        <dbReference type="RuleBase" id="RU004016"/>
    </source>
</evidence>
<feature type="signal peptide" evidence="11">
    <location>
        <begin position="1"/>
        <end position="29"/>
    </location>
</feature>
<dbReference type="Gene3D" id="3.40.710.10">
    <property type="entry name" value="DD-peptidase/beta-lactamase superfamily"/>
    <property type="match status" value="1"/>
</dbReference>
<keyword evidence="13" id="KW-0121">Carboxypeptidase</keyword>
<dbReference type="PANTHER" id="PTHR21581">
    <property type="entry name" value="D-ALANYL-D-ALANINE CARBOXYPEPTIDASE"/>
    <property type="match status" value="1"/>
</dbReference>
<evidence type="ECO:0000256" key="4">
    <source>
        <dbReference type="ARBA" id="ARBA00022960"/>
    </source>
</evidence>
<evidence type="ECO:0000256" key="10">
    <source>
        <dbReference type="SAM" id="MobiDB-lite"/>
    </source>
</evidence>
<keyword evidence="4" id="KW-0133">Cell shape</keyword>
<dbReference type="GO" id="GO:0009252">
    <property type="term" value="P:peptidoglycan biosynthetic process"/>
    <property type="evidence" value="ECO:0007669"/>
    <property type="project" value="UniProtKB-KW"/>
</dbReference>
<evidence type="ECO:0000256" key="11">
    <source>
        <dbReference type="SAM" id="SignalP"/>
    </source>
</evidence>
<name>A0A2W7KKJ9_9PROT</name>
<evidence type="ECO:0000256" key="3">
    <source>
        <dbReference type="ARBA" id="ARBA00022801"/>
    </source>
</evidence>
<dbReference type="GO" id="GO:0009002">
    <property type="term" value="F:serine-type D-Ala-D-Ala carboxypeptidase activity"/>
    <property type="evidence" value="ECO:0007669"/>
    <property type="project" value="InterPro"/>
</dbReference>
<dbReference type="GO" id="GO:0006508">
    <property type="term" value="P:proteolysis"/>
    <property type="evidence" value="ECO:0007669"/>
    <property type="project" value="InterPro"/>
</dbReference>
<evidence type="ECO:0000256" key="8">
    <source>
        <dbReference type="PIRSR" id="PIRSR618044-2"/>
    </source>
</evidence>
<feature type="chain" id="PRO_5015868031" evidence="11">
    <location>
        <begin position="30"/>
        <end position="404"/>
    </location>
</feature>
<dbReference type="RefSeq" id="WP_111397134.1">
    <property type="nucleotide sequence ID" value="NZ_QKYU01000004.1"/>
</dbReference>
<proteinExistence type="inferred from homology"/>
<organism evidence="13 14">
    <name type="scientific">Humitalea rosea</name>
    <dbReference type="NCBI Taxonomy" id="990373"/>
    <lineage>
        <taxon>Bacteria</taxon>
        <taxon>Pseudomonadati</taxon>
        <taxon>Pseudomonadota</taxon>
        <taxon>Alphaproteobacteria</taxon>
        <taxon>Acetobacterales</taxon>
        <taxon>Roseomonadaceae</taxon>
        <taxon>Humitalea</taxon>
    </lineage>
</organism>
<dbReference type="OrthoDB" id="9795979at2"/>
<gene>
    <name evidence="13" type="ORF">C8P66_10481</name>
</gene>
<feature type="binding site" evidence="8">
    <location>
        <position position="224"/>
    </location>
    <ligand>
        <name>substrate</name>
    </ligand>
</feature>
<keyword evidence="2 11" id="KW-0732">Signal</keyword>
<dbReference type="InterPro" id="IPR001967">
    <property type="entry name" value="Peptidase_S11_N"/>
</dbReference>
<evidence type="ECO:0000313" key="14">
    <source>
        <dbReference type="Proteomes" id="UP000249688"/>
    </source>
</evidence>
<evidence type="ECO:0000259" key="12">
    <source>
        <dbReference type="Pfam" id="PF00768"/>
    </source>
</evidence>
<keyword evidence="13" id="KW-0645">Protease</keyword>
<dbReference type="PANTHER" id="PTHR21581:SF6">
    <property type="entry name" value="TRAFFICKING PROTEIN PARTICLE COMPLEX SUBUNIT 12"/>
    <property type="match status" value="1"/>
</dbReference>